<feature type="transmembrane region" description="Helical" evidence="1">
    <location>
        <begin position="124"/>
        <end position="143"/>
    </location>
</feature>
<evidence type="ECO:0000259" key="2">
    <source>
        <dbReference type="Pfam" id="PF13456"/>
    </source>
</evidence>
<dbReference type="SUPFAM" id="SSF53098">
    <property type="entry name" value="Ribonuclease H-like"/>
    <property type="match status" value="1"/>
</dbReference>
<evidence type="ECO:0000256" key="1">
    <source>
        <dbReference type="SAM" id="Phobius"/>
    </source>
</evidence>
<proteinExistence type="predicted"/>
<keyword evidence="1" id="KW-1133">Transmembrane helix</keyword>
<protein>
    <recommendedName>
        <fullName evidence="2">RNase H type-1 domain-containing protein</fullName>
    </recommendedName>
</protein>
<dbReference type="GO" id="GO:0004523">
    <property type="term" value="F:RNA-DNA hybrid ribonuclease activity"/>
    <property type="evidence" value="ECO:0007669"/>
    <property type="project" value="InterPro"/>
</dbReference>
<keyword evidence="1" id="KW-0472">Membrane</keyword>
<accession>A0AAV2CLV7</accession>
<dbReference type="InterPro" id="IPR002156">
    <property type="entry name" value="RNaseH_domain"/>
</dbReference>
<dbReference type="InterPro" id="IPR012337">
    <property type="entry name" value="RNaseH-like_sf"/>
</dbReference>
<organism evidence="3 4">
    <name type="scientific">Linum trigynum</name>
    <dbReference type="NCBI Taxonomy" id="586398"/>
    <lineage>
        <taxon>Eukaryota</taxon>
        <taxon>Viridiplantae</taxon>
        <taxon>Streptophyta</taxon>
        <taxon>Embryophyta</taxon>
        <taxon>Tracheophyta</taxon>
        <taxon>Spermatophyta</taxon>
        <taxon>Magnoliopsida</taxon>
        <taxon>eudicotyledons</taxon>
        <taxon>Gunneridae</taxon>
        <taxon>Pentapetalae</taxon>
        <taxon>rosids</taxon>
        <taxon>fabids</taxon>
        <taxon>Malpighiales</taxon>
        <taxon>Linaceae</taxon>
        <taxon>Linum</taxon>
    </lineage>
</organism>
<keyword evidence="1" id="KW-0812">Transmembrane</keyword>
<dbReference type="GO" id="GO:0003676">
    <property type="term" value="F:nucleic acid binding"/>
    <property type="evidence" value="ECO:0007669"/>
    <property type="project" value="InterPro"/>
</dbReference>
<keyword evidence="4" id="KW-1185">Reference proteome</keyword>
<dbReference type="EMBL" id="OZ034813">
    <property type="protein sequence ID" value="CAL1357176.1"/>
    <property type="molecule type" value="Genomic_DNA"/>
</dbReference>
<dbReference type="AlphaFoldDB" id="A0AAV2CLV7"/>
<sequence length="147" mass="16335">MLGRRKVDHTGNQCPQRSNQDATCPIGGIIVRFDGAMKSNQGSASGFVCFLGDGNILFNFDKLYDGISYVFVSELLALRDAMTWCLIQNFSVVAFCGDFQLVIRHVSSKEASHSLCGTSWKRFVFLYLLLSLCRVILLIGVLTELPM</sequence>
<dbReference type="Gene3D" id="3.30.420.10">
    <property type="entry name" value="Ribonuclease H-like superfamily/Ribonuclease H"/>
    <property type="match status" value="1"/>
</dbReference>
<feature type="domain" description="RNase H type-1" evidence="2">
    <location>
        <begin position="33"/>
        <end position="114"/>
    </location>
</feature>
<evidence type="ECO:0000313" key="3">
    <source>
        <dbReference type="EMBL" id="CAL1357176.1"/>
    </source>
</evidence>
<evidence type="ECO:0000313" key="4">
    <source>
        <dbReference type="Proteomes" id="UP001497516"/>
    </source>
</evidence>
<dbReference type="InterPro" id="IPR036397">
    <property type="entry name" value="RNaseH_sf"/>
</dbReference>
<reference evidence="3 4" key="1">
    <citation type="submission" date="2024-04" db="EMBL/GenBank/DDBJ databases">
        <authorList>
            <person name="Fracassetti M."/>
        </authorList>
    </citation>
    <scope>NUCLEOTIDE SEQUENCE [LARGE SCALE GENOMIC DNA]</scope>
</reference>
<dbReference type="Pfam" id="PF13456">
    <property type="entry name" value="RVT_3"/>
    <property type="match status" value="1"/>
</dbReference>
<dbReference type="Proteomes" id="UP001497516">
    <property type="component" value="Chromosome 1"/>
</dbReference>
<gene>
    <name evidence="3" type="ORF">LTRI10_LOCUS4828</name>
</gene>
<name>A0AAV2CLV7_9ROSI</name>